<keyword evidence="4 10" id="KW-0963">Cytoplasm</keyword>
<feature type="domain" description="DNA polymerase III beta sliding clamp central" evidence="12">
    <location>
        <begin position="132"/>
        <end position="244"/>
    </location>
</feature>
<evidence type="ECO:0000313" key="15">
    <source>
        <dbReference type="Proteomes" id="UP000764045"/>
    </source>
</evidence>
<comment type="function">
    <text evidence="10">Confers DNA tethering and processivity to DNA polymerases and other proteins. Acts as a clamp, forming a ring around DNA (a reaction catalyzed by the clamp-loading complex) which diffuses in an ATP-independent manner freely and bidirectionally along dsDNA. Initially characterized for its ability to contact the catalytic subunit of DNA polymerase III (Pol III), a complex, multichain enzyme responsible for most of the replicative synthesis in bacteria; Pol III exhibits 3'-5' exonuclease proofreading activity. The beta chain is required for initiation of replication as well as for processivity of DNA replication.</text>
</comment>
<dbReference type="Gene3D" id="3.70.10.10">
    <property type="match status" value="1"/>
</dbReference>
<evidence type="ECO:0000256" key="10">
    <source>
        <dbReference type="PIRNR" id="PIRNR000804"/>
    </source>
</evidence>
<evidence type="ECO:0000256" key="4">
    <source>
        <dbReference type="ARBA" id="ARBA00022490"/>
    </source>
</evidence>
<dbReference type="GO" id="GO:0008408">
    <property type="term" value="F:3'-5' exonuclease activity"/>
    <property type="evidence" value="ECO:0007669"/>
    <property type="project" value="InterPro"/>
</dbReference>
<dbReference type="PANTHER" id="PTHR30478">
    <property type="entry name" value="DNA POLYMERASE III SUBUNIT BETA"/>
    <property type="match status" value="1"/>
</dbReference>
<evidence type="ECO:0000313" key="14">
    <source>
        <dbReference type="EMBL" id="MBM6663022.1"/>
    </source>
</evidence>
<dbReference type="GO" id="GO:0003677">
    <property type="term" value="F:DNA binding"/>
    <property type="evidence" value="ECO:0007669"/>
    <property type="project" value="UniProtKB-UniRule"/>
</dbReference>
<evidence type="ECO:0000256" key="8">
    <source>
        <dbReference type="ARBA" id="ARBA00022932"/>
    </source>
</evidence>
<gene>
    <name evidence="14" type="primary">dnaN</name>
    <name evidence="14" type="ORF">H6B30_14940</name>
</gene>
<feature type="domain" description="DNA polymerase III beta sliding clamp N-terminal" evidence="11">
    <location>
        <begin position="1"/>
        <end position="121"/>
    </location>
</feature>
<dbReference type="InterPro" id="IPR022635">
    <property type="entry name" value="DNA_polIII_beta_C"/>
</dbReference>
<evidence type="ECO:0000259" key="13">
    <source>
        <dbReference type="Pfam" id="PF02768"/>
    </source>
</evidence>
<dbReference type="PANTHER" id="PTHR30478:SF0">
    <property type="entry name" value="BETA SLIDING CLAMP"/>
    <property type="match status" value="1"/>
</dbReference>
<evidence type="ECO:0000256" key="3">
    <source>
        <dbReference type="ARBA" id="ARBA00021035"/>
    </source>
</evidence>
<comment type="subunit">
    <text evidence="10">Forms a ring-shaped head-to-tail homodimer around DNA.</text>
</comment>
<dbReference type="InterPro" id="IPR046938">
    <property type="entry name" value="DNA_clamp_sf"/>
</dbReference>
<dbReference type="InterPro" id="IPR001001">
    <property type="entry name" value="DNA_polIII_beta"/>
</dbReference>
<keyword evidence="8 10" id="KW-0239">DNA-directed DNA polymerase</keyword>
<accession>A0A938WPY3</accession>
<dbReference type="EMBL" id="JACJJL010000039">
    <property type="protein sequence ID" value="MBM6663022.1"/>
    <property type="molecule type" value="Genomic_DNA"/>
</dbReference>
<evidence type="ECO:0000256" key="9">
    <source>
        <dbReference type="ARBA" id="ARBA00023125"/>
    </source>
</evidence>
<evidence type="ECO:0000256" key="2">
    <source>
        <dbReference type="ARBA" id="ARBA00010752"/>
    </source>
</evidence>
<dbReference type="Pfam" id="PF02768">
    <property type="entry name" value="DNA_pol3_beta_3"/>
    <property type="match status" value="1"/>
</dbReference>
<dbReference type="Gene3D" id="3.10.150.10">
    <property type="entry name" value="DNA Polymerase III, subunit A, domain 2"/>
    <property type="match status" value="1"/>
</dbReference>
<keyword evidence="9" id="KW-0238">DNA-binding</keyword>
<dbReference type="SMART" id="SM00480">
    <property type="entry name" value="POL3Bc"/>
    <property type="match status" value="1"/>
</dbReference>
<sequence length="373" mass="40964">MKFTVSSTAMANKLATMAKVMNNKPALPILSTFLLEVKEDAPLEVTASDLECVWHGSLDITGQEGAGKVCITASTLLDAVRNLPEQPITFTIDDKDKSVTIHYLNGHYGMAGFGSDEYPMMQNESDIRFDMDAATLCNSIDQSLFAVSYDALRPVMTGINYTISDGKLECAASDGHKLVRNTYPLAGNADDCRFVLSAKAAKIVKLLLHKKEGSVEVEYNGRNIVFKTDTDSFSTRLIEGTYPNYNAIVPTNSNKEATIDRQALLSAIRRVGVFAERTSRQLVLSFSGMALLLTGHDFDNATSAEETVFCTYQGDEVHIAFHAENLKMILENMDTAEVRFLMSEACRAAIIEPVSSDVQSEHLALLMPMMLPE</sequence>
<dbReference type="GO" id="GO:0005737">
    <property type="term" value="C:cytoplasm"/>
    <property type="evidence" value="ECO:0007669"/>
    <property type="project" value="UniProtKB-SubCell"/>
</dbReference>
<comment type="subcellular location">
    <subcellularLocation>
        <location evidence="1 10">Cytoplasm</location>
    </subcellularLocation>
</comment>
<reference evidence="14 15" key="1">
    <citation type="journal article" date="2021" name="Sci. Rep.">
        <title>The distribution of antibiotic resistance genes in chicken gut microbiota commensals.</title>
        <authorList>
            <person name="Juricova H."/>
            <person name="Matiasovicova J."/>
            <person name="Kubasova T."/>
            <person name="Cejkova D."/>
            <person name="Rychlik I."/>
        </authorList>
    </citation>
    <scope>NUCLEOTIDE SEQUENCE [LARGE SCALE GENOMIC DNA]</scope>
    <source>
        <strain evidence="14 15">An819</strain>
    </source>
</reference>
<protein>
    <recommendedName>
        <fullName evidence="3 10">Beta sliding clamp</fullName>
    </recommendedName>
</protein>
<keyword evidence="7 10" id="KW-0235">DNA replication</keyword>
<evidence type="ECO:0000259" key="12">
    <source>
        <dbReference type="Pfam" id="PF02767"/>
    </source>
</evidence>
<dbReference type="CDD" id="cd00140">
    <property type="entry name" value="beta_clamp"/>
    <property type="match status" value="1"/>
</dbReference>
<keyword evidence="6 10" id="KW-0548">Nucleotidyltransferase</keyword>
<keyword evidence="15" id="KW-1185">Reference proteome</keyword>
<proteinExistence type="inferred from homology"/>
<feature type="domain" description="DNA polymerase III beta sliding clamp C-terminal" evidence="13">
    <location>
        <begin position="248"/>
        <end position="363"/>
    </location>
</feature>
<comment type="similarity">
    <text evidence="2 10">Belongs to the beta sliding clamp family.</text>
</comment>
<keyword evidence="5 10" id="KW-0808">Transferase</keyword>
<dbReference type="InterPro" id="IPR022637">
    <property type="entry name" value="DNA_polIII_beta_cen"/>
</dbReference>
<name>A0A938WPY3_9BACT</name>
<dbReference type="Pfam" id="PF00712">
    <property type="entry name" value="DNA_pol3_beta"/>
    <property type="match status" value="1"/>
</dbReference>
<organism evidence="14 15">
    <name type="scientific">Marseilla massiliensis</name>
    <dbReference type="NCBI Taxonomy" id="1841864"/>
    <lineage>
        <taxon>Bacteria</taxon>
        <taxon>Pseudomonadati</taxon>
        <taxon>Bacteroidota</taxon>
        <taxon>Bacteroidia</taxon>
        <taxon>Bacteroidales</taxon>
        <taxon>Prevotellaceae</taxon>
        <taxon>Marseilla</taxon>
    </lineage>
</organism>
<dbReference type="InterPro" id="IPR022634">
    <property type="entry name" value="DNA_polIII_beta_N"/>
</dbReference>
<evidence type="ECO:0000256" key="1">
    <source>
        <dbReference type="ARBA" id="ARBA00004496"/>
    </source>
</evidence>
<dbReference type="Proteomes" id="UP000764045">
    <property type="component" value="Unassembled WGS sequence"/>
</dbReference>
<evidence type="ECO:0000256" key="5">
    <source>
        <dbReference type="ARBA" id="ARBA00022679"/>
    </source>
</evidence>
<dbReference type="GO" id="GO:0003887">
    <property type="term" value="F:DNA-directed DNA polymerase activity"/>
    <property type="evidence" value="ECO:0007669"/>
    <property type="project" value="UniProtKB-UniRule"/>
</dbReference>
<dbReference type="GO" id="GO:0009360">
    <property type="term" value="C:DNA polymerase III complex"/>
    <property type="evidence" value="ECO:0007669"/>
    <property type="project" value="InterPro"/>
</dbReference>
<dbReference type="RefSeq" id="WP_205111993.1">
    <property type="nucleotide sequence ID" value="NZ_JACJJL010000039.1"/>
</dbReference>
<comment type="caution">
    <text evidence="14">The sequence shown here is derived from an EMBL/GenBank/DDBJ whole genome shotgun (WGS) entry which is preliminary data.</text>
</comment>
<dbReference type="AlphaFoldDB" id="A0A938WPY3"/>
<dbReference type="PIRSF" id="PIRSF000804">
    <property type="entry name" value="DNA_pol_III_b"/>
    <property type="match status" value="1"/>
</dbReference>
<evidence type="ECO:0000256" key="6">
    <source>
        <dbReference type="ARBA" id="ARBA00022695"/>
    </source>
</evidence>
<evidence type="ECO:0000259" key="11">
    <source>
        <dbReference type="Pfam" id="PF00712"/>
    </source>
</evidence>
<dbReference type="NCBIfam" id="TIGR00663">
    <property type="entry name" value="dnan"/>
    <property type="match status" value="1"/>
</dbReference>
<dbReference type="Pfam" id="PF02767">
    <property type="entry name" value="DNA_pol3_beta_2"/>
    <property type="match status" value="1"/>
</dbReference>
<dbReference type="SUPFAM" id="SSF55979">
    <property type="entry name" value="DNA clamp"/>
    <property type="match status" value="3"/>
</dbReference>
<dbReference type="GO" id="GO:0006271">
    <property type="term" value="P:DNA strand elongation involved in DNA replication"/>
    <property type="evidence" value="ECO:0007669"/>
    <property type="project" value="TreeGrafter"/>
</dbReference>
<evidence type="ECO:0000256" key="7">
    <source>
        <dbReference type="ARBA" id="ARBA00022705"/>
    </source>
</evidence>